<dbReference type="Proteomes" id="UP000232638">
    <property type="component" value="Chromosome"/>
</dbReference>
<dbReference type="KEGG" id="tsy:THSYN_02690"/>
<sequence>MADTLPKALRERVAAAARYRCGYCQTDQRVSGAQMHIEHILPRALGGSSQESNLWLSCAWCNSYKGRKVEAPDPDTGATVPLFHPRGQRWAEHFAWDLDAIRIVGLTPTGRATVAALNLNNPYIVPARRLWVLAGWHPPE</sequence>
<dbReference type="RefSeq" id="WP_100917788.1">
    <property type="nucleotide sequence ID" value="NZ_CP020370.1"/>
</dbReference>
<dbReference type="PANTHER" id="PTHR33877:SF1">
    <property type="entry name" value="TYPE IV METHYL-DIRECTED RESTRICTION ENZYME ECOKMCRA"/>
    <property type="match status" value="1"/>
</dbReference>
<dbReference type="GO" id="GO:0004519">
    <property type="term" value="F:endonuclease activity"/>
    <property type="evidence" value="ECO:0007669"/>
    <property type="project" value="UniProtKB-KW"/>
</dbReference>
<organism evidence="2 3">
    <name type="scientific">Candidatus Thiodictyon syntrophicum</name>
    <dbReference type="NCBI Taxonomy" id="1166950"/>
    <lineage>
        <taxon>Bacteria</taxon>
        <taxon>Pseudomonadati</taxon>
        <taxon>Pseudomonadota</taxon>
        <taxon>Gammaproteobacteria</taxon>
        <taxon>Chromatiales</taxon>
        <taxon>Chromatiaceae</taxon>
        <taxon>Thiodictyon</taxon>
    </lineage>
</organism>
<dbReference type="AlphaFoldDB" id="A0A2K8U356"/>
<proteinExistence type="predicted"/>
<evidence type="ECO:0000259" key="1">
    <source>
        <dbReference type="SMART" id="SM00507"/>
    </source>
</evidence>
<keyword evidence="2" id="KW-0540">Nuclease</keyword>
<dbReference type="Pfam" id="PF14279">
    <property type="entry name" value="HNH_5"/>
    <property type="match status" value="1"/>
</dbReference>
<dbReference type="PANTHER" id="PTHR33877">
    <property type="entry name" value="SLL1193 PROTEIN"/>
    <property type="match status" value="1"/>
</dbReference>
<dbReference type="OrthoDB" id="9802901at2"/>
<keyword evidence="2" id="KW-0378">Hydrolase</keyword>
<name>A0A2K8U356_9GAMM</name>
<evidence type="ECO:0000313" key="3">
    <source>
        <dbReference type="Proteomes" id="UP000232638"/>
    </source>
</evidence>
<dbReference type="Gene3D" id="1.10.30.50">
    <property type="match status" value="1"/>
</dbReference>
<reference evidence="2 3" key="1">
    <citation type="submission" date="2017-03" db="EMBL/GenBank/DDBJ databases">
        <title>Complete genome sequence of Candidatus 'Thiodictyon syntrophicum' sp. nov. strain Cad16T, a photolithoautotroph purple sulfur bacterium isolated from an alpine meromictic lake.</title>
        <authorList>
            <person name="Luedin S.M."/>
            <person name="Pothier J.F."/>
            <person name="Danza F."/>
            <person name="Storelli N."/>
            <person name="Wittwer M."/>
            <person name="Tonolla M."/>
        </authorList>
    </citation>
    <scope>NUCLEOTIDE SEQUENCE [LARGE SCALE GENOMIC DNA]</scope>
    <source>
        <strain evidence="2 3">Cad16T</strain>
    </source>
</reference>
<dbReference type="CDD" id="cd00085">
    <property type="entry name" value="HNHc"/>
    <property type="match status" value="1"/>
</dbReference>
<dbReference type="InterPro" id="IPR003615">
    <property type="entry name" value="HNH_nuc"/>
</dbReference>
<protein>
    <submittedName>
        <fullName evidence="2">HNH endonuclease</fullName>
    </submittedName>
</protein>
<evidence type="ECO:0000313" key="2">
    <source>
        <dbReference type="EMBL" id="AUB79977.1"/>
    </source>
</evidence>
<dbReference type="InterPro" id="IPR052892">
    <property type="entry name" value="NA-targeting_endonuclease"/>
</dbReference>
<dbReference type="SMART" id="SM00507">
    <property type="entry name" value="HNHc"/>
    <property type="match status" value="1"/>
</dbReference>
<keyword evidence="3" id="KW-1185">Reference proteome</keyword>
<feature type="domain" description="HNH nuclease" evidence="1">
    <location>
        <begin position="8"/>
        <end position="63"/>
    </location>
</feature>
<dbReference type="InterPro" id="IPR029471">
    <property type="entry name" value="HNH_5"/>
</dbReference>
<accession>A0A2K8U356</accession>
<keyword evidence="2" id="KW-0255">Endonuclease</keyword>
<dbReference type="EMBL" id="CP020370">
    <property type="protein sequence ID" value="AUB79977.1"/>
    <property type="molecule type" value="Genomic_DNA"/>
</dbReference>
<gene>
    <name evidence="2" type="ORF">THSYN_02690</name>
</gene>